<dbReference type="InterPro" id="IPR016162">
    <property type="entry name" value="Ald_DH_N"/>
</dbReference>
<dbReference type="NCBIfam" id="NF006915">
    <property type="entry name" value="PRK09406.1"/>
    <property type="match status" value="1"/>
</dbReference>
<dbReference type="GO" id="GO:0004777">
    <property type="term" value="F:succinate-semialdehyde dehydrogenase (NAD+) activity"/>
    <property type="evidence" value="ECO:0007669"/>
    <property type="project" value="TreeGrafter"/>
</dbReference>
<accession>A0A2Z4IT50</accession>
<evidence type="ECO:0000313" key="5">
    <source>
        <dbReference type="EMBL" id="AWW35849.1"/>
    </source>
</evidence>
<dbReference type="Proteomes" id="UP000249616">
    <property type="component" value="Chromosome"/>
</dbReference>
<organism evidence="5 6">
    <name type="scientific">Streptomyces cadmiisoli</name>
    <dbReference type="NCBI Taxonomy" id="2184053"/>
    <lineage>
        <taxon>Bacteria</taxon>
        <taxon>Bacillati</taxon>
        <taxon>Actinomycetota</taxon>
        <taxon>Actinomycetes</taxon>
        <taxon>Kitasatosporales</taxon>
        <taxon>Streptomycetaceae</taxon>
        <taxon>Streptomyces</taxon>
        <taxon>Streptomyces aurantiacus group</taxon>
    </lineage>
</organism>
<dbReference type="FunFam" id="3.40.605.10:FF:000012">
    <property type="entry name" value="NAD-dependent succinate-semialdehyde dehydrogenase"/>
    <property type="match status" value="1"/>
</dbReference>
<feature type="domain" description="Aldehyde dehydrogenase" evidence="4">
    <location>
        <begin position="17"/>
        <end position="471"/>
    </location>
</feature>
<dbReference type="GO" id="GO:0004030">
    <property type="term" value="F:aldehyde dehydrogenase [NAD(P)+] activity"/>
    <property type="evidence" value="ECO:0007669"/>
    <property type="project" value="InterPro"/>
</dbReference>
<evidence type="ECO:0000256" key="2">
    <source>
        <dbReference type="ARBA" id="ARBA00022857"/>
    </source>
</evidence>
<dbReference type="FunFam" id="3.40.309.10:FF:000010">
    <property type="entry name" value="Gamma-aminobutyraldehyde dehydrogenase"/>
    <property type="match status" value="1"/>
</dbReference>
<dbReference type="SUPFAM" id="SSF53720">
    <property type="entry name" value="ALDH-like"/>
    <property type="match status" value="1"/>
</dbReference>
<dbReference type="Gene3D" id="3.40.309.10">
    <property type="entry name" value="Aldehyde Dehydrogenase, Chain A, domain 2"/>
    <property type="match status" value="1"/>
</dbReference>
<sequence>MDPIETHWCPRHEESAVPIATVNPATGELIEEFTALTKEQVEERLSRAEAAAATLRATDFATRARWMQAAADLVEADAGRTARMLTIEMGKPIAQARAEVLKCAHAMRFYADNAESLLADQPLADPGKVNASAAYTTYAPLGVVLAVMPWNYPMWQVIRFAAPALMAGNVGLLKHASNVPQSAMYLDTLFERAGFPAGSFQSLLIGAAGVESVLRDRRVAAATLTGSEPAGRSVAAVAGSEVKKVVLELGGSDPFIVLPSADVRAAARTAVTARTINNGQSCIAAKRFIVHTDVYDEFVEAFVADTKALTVGDPLDEETDIGPIATKSGRRELVELVEDAVAKGAVLRCGGSAVGTEGWFFEPAVLEEVTPAMRVYGEEAFGPLAVVHRVDSVEQAAELANDTTFGLSSSVWTADPDEERHLIGRLEAGAVFVNGMSVSYPELPFGGVKDSGIGRELAAEGIREFCNLKTVWKR</sequence>
<dbReference type="PANTHER" id="PTHR43217:SF1">
    <property type="entry name" value="SUCCINATE SEMIALDEHYDE DEHYDROGENASE [NAD(P)+] SAD"/>
    <property type="match status" value="1"/>
</dbReference>
<dbReference type="EMBL" id="CP030073">
    <property type="protein sequence ID" value="AWW35849.1"/>
    <property type="molecule type" value="Genomic_DNA"/>
</dbReference>
<dbReference type="KEGG" id="scad:DN051_03615"/>
<dbReference type="PANTHER" id="PTHR43217">
    <property type="entry name" value="SUCCINATE SEMIALDEHYDE DEHYDROGENASE [NAD(P)+] SAD"/>
    <property type="match status" value="1"/>
</dbReference>
<proteinExistence type="inferred from homology"/>
<dbReference type="InterPro" id="IPR016163">
    <property type="entry name" value="Ald_DH_C"/>
</dbReference>
<comment type="similarity">
    <text evidence="1">Belongs to the aldehyde dehydrogenase family.</text>
</comment>
<dbReference type="CDD" id="cd07100">
    <property type="entry name" value="ALDH_SSADH1_GabD1"/>
    <property type="match status" value="1"/>
</dbReference>
<dbReference type="AlphaFoldDB" id="A0A2Z4IT50"/>
<dbReference type="InterPro" id="IPR044148">
    <property type="entry name" value="ALDH_GabD1-like"/>
</dbReference>
<dbReference type="InterPro" id="IPR015590">
    <property type="entry name" value="Aldehyde_DH_dom"/>
</dbReference>
<keyword evidence="3" id="KW-0560">Oxidoreductase</keyword>
<name>A0A2Z4IT50_9ACTN</name>
<keyword evidence="6" id="KW-1185">Reference proteome</keyword>
<dbReference type="Gene3D" id="3.40.605.10">
    <property type="entry name" value="Aldehyde Dehydrogenase, Chain A, domain 1"/>
    <property type="match status" value="1"/>
</dbReference>
<dbReference type="InterPro" id="IPR016161">
    <property type="entry name" value="Ald_DH/histidinol_DH"/>
</dbReference>
<protein>
    <submittedName>
        <fullName evidence="5">NADP-dependent succinic semialdehyde dehydrogenase</fullName>
    </submittedName>
</protein>
<dbReference type="Pfam" id="PF00171">
    <property type="entry name" value="Aldedh"/>
    <property type="match status" value="1"/>
</dbReference>
<gene>
    <name evidence="5" type="ORF">DN051_03615</name>
</gene>
<evidence type="ECO:0000256" key="3">
    <source>
        <dbReference type="ARBA" id="ARBA00023002"/>
    </source>
</evidence>
<dbReference type="InterPro" id="IPR047110">
    <property type="entry name" value="GABD/Sad-like"/>
</dbReference>
<evidence type="ECO:0000256" key="1">
    <source>
        <dbReference type="ARBA" id="ARBA00009986"/>
    </source>
</evidence>
<reference evidence="5 6" key="1">
    <citation type="journal article" date="2019" name="Int. J. Syst. Evol. Microbiol.">
        <title>Streptomyces cadmiisoli sp. nov., a novel actinomycete isolated from cadmium-contaminated soil.</title>
        <authorList>
            <person name="Li K."/>
            <person name="Tang X."/>
            <person name="Zhao J."/>
            <person name="Guo Y."/>
            <person name="Tang Y."/>
            <person name="Gao J."/>
        </authorList>
    </citation>
    <scope>NUCLEOTIDE SEQUENCE [LARGE SCALE GENOMIC DNA]</scope>
    <source>
        <strain evidence="5 6">ZFG47</strain>
    </source>
</reference>
<evidence type="ECO:0000313" key="6">
    <source>
        <dbReference type="Proteomes" id="UP000249616"/>
    </source>
</evidence>
<keyword evidence="2" id="KW-0521">NADP</keyword>
<evidence type="ECO:0000259" key="4">
    <source>
        <dbReference type="Pfam" id="PF00171"/>
    </source>
</evidence>